<evidence type="ECO:0000313" key="4">
    <source>
        <dbReference type="Proteomes" id="UP000241514"/>
    </source>
</evidence>
<accession>A0A2T4CVD7</accession>
<dbReference type="Pfam" id="PF10995">
    <property type="entry name" value="CBP_BcsE"/>
    <property type="match status" value="1"/>
</dbReference>
<dbReference type="Proteomes" id="UP000241514">
    <property type="component" value="Unassembled WGS sequence"/>
</dbReference>
<evidence type="ECO:0008006" key="6">
    <source>
        <dbReference type="Google" id="ProtNLM"/>
    </source>
</evidence>
<name>A0A2T4CVD7_9GAMM</name>
<dbReference type="EMBL" id="PYVN01000032">
    <property type="protein sequence ID" value="PTB86187.1"/>
    <property type="molecule type" value="Genomic_DNA"/>
</dbReference>
<evidence type="ECO:0000313" key="5">
    <source>
        <dbReference type="Proteomes" id="UP000242087"/>
    </source>
</evidence>
<sequence>MKLDLDSYFIGLENQLPAIRAGELHLFVVQDHEWIERIANFFAQQTRILYLVEAIASINERIHFATSYDTRTAELKRLKKYRAGTLVSALTNVAAPHDAIIFHIRANSSESFITFLFDDDGMSLLRDWARKNEKILIVLFEADPADRHIRSRIGRQATNCQSLNTLYQGQPDWRWDIHHWFDGMKIIQKELRLRIISPILTEVVHDIDQSNDAARLLSAEAPVYYVHNALDGSEVAPIEWLALEREDDWLQALKSWSDDAIVIGFFRGQTMQTLLRTVYEIRKTTGPFVRIYVRERDQAIRHHDERLLMQAGATIVLPYGLRFSQVVSLIENSIDWRFNKRLPEHFNDLIDLLVPEQLQGYLPTSEFAESSLQLAELAEKQGIDYTLIKAEPASGHTPLSILRSFKHRREGDLSTTDGNNVYFFLFACRASDADRALTFLFGLPIQNIFKSEERIHSLYLVTTCCNRLVEAGGPDFSEDLKQSNITVERHEDAYDRYFPRPKPVKSVRLR</sequence>
<comment type="caution">
    <text evidence="1">The sequence shown here is derived from an EMBL/GenBank/DDBJ whole genome shotgun (WGS) entry which is preliminary data.</text>
</comment>
<dbReference type="EMBL" id="PYVG01000001">
    <property type="protein sequence ID" value="PTB90389.1"/>
    <property type="molecule type" value="Genomic_DNA"/>
</dbReference>
<dbReference type="EMBL" id="PYVF01000001">
    <property type="protein sequence ID" value="PTB90468.1"/>
    <property type="molecule type" value="Genomic_DNA"/>
</dbReference>
<protein>
    <recommendedName>
        <fullName evidence="6">Cellulose biosynthesis protein BcsE</fullName>
    </recommendedName>
</protein>
<reference evidence="4 5" key="1">
    <citation type="submission" date="2018-03" db="EMBL/GenBank/DDBJ databases">
        <title>Cross-interface Injection: A General Nanoliter Liquid Handling Method Applied to Single Cells Genome Amplification Automated Nanoliter Liquid Handling Applied to Single Cell Multiple Displacement Amplification.</title>
        <authorList>
            <person name="Yun J."/>
            <person name="Xu P."/>
            <person name="Xu J."/>
            <person name="Dai X."/>
            <person name="Wang Y."/>
            <person name="Zheng X."/>
            <person name="Cao C."/>
            <person name="Yi Q."/>
            <person name="Zhu Y."/>
            <person name="Wang L."/>
            <person name="Dong Z."/>
            <person name="Huang Y."/>
            <person name="Huang L."/>
            <person name="Du W."/>
        </authorList>
    </citation>
    <scope>NUCLEOTIDE SEQUENCE [LARGE SCALE GENOMIC DNA]</scope>
    <source>
        <strain evidence="3 5">A12-4</strain>
        <strain evidence="2 4">A9-4</strain>
        <strain evidence="1">Z-D3-2</strain>
    </source>
</reference>
<dbReference type="InterPro" id="IPR017745">
    <property type="entry name" value="BcsE"/>
</dbReference>
<dbReference type="GO" id="GO:0035438">
    <property type="term" value="F:cyclic-di-GMP binding"/>
    <property type="evidence" value="ECO:0007669"/>
    <property type="project" value="InterPro"/>
</dbReference>
<evidence type="ECO:0000313" key="1">
    <source>
        <dbReference type="EMBL" id="PTB86187.1"/>
    </source>
</evidence>
<proteinExistence type="predicted"/>
<evidence type="ECO:0000313" key="3">
    <source>
        <dbReference type="EMBL" id="PTB90468.1"/>
    </source>
</evidence>
<dbReference type="AlphaFoldDB" id="A0A2T4CVD7"/>
<evidence type="ECO:0000313" key="2">
    <source>
        <dbReference type="EMBL" id="PTB90389.1"/>
    </source>
</evidence>
<gene>
    <name evidence="3" type="ORF">C9927_00020</name>
    <name evidence="2" type="ORF">C9928_00355</name>
    <name evidence="1" type="ORF">C9940_03445</name>
</gene>
<dbReference type="Proteomes" id="UP000242087">
    <property type="component" value="Unassembled WGS sequence"/>
</dbReference>
<organism evidence="1">
    <name type="scientific">Pseudidiomarina aestuarii</name>
    <dbReference type="NCBI Taxonomy" id="624146"/>
    <lineage>
        <taxon>Bacteria</taxon>
        <taxon>Pseudomonadati</taxon>
        <taxon>Pseudomonadota</taxon>
        <taxon>Gammaproteobacteria</taxon>
        <taxon>Alteromonadales</taxon>
        <taxon>Idiomarinaceae</taxon>
        <taxon>Pseudidiomarina</taxon>
    </lineage>
</organism>